<dbReference type="PANTHER" id="PTHR43127">
    <property type="entry name" value="DEVELOPMENTALLY-REGULATED GTP-BINDING PROTEIN 2"/>
    <property type="match status" value="1"/>
</dbReference>
<sequence length="393" mass="43600">MKRLHHYASAYLHHIRVPINIDTMGLEEEIRAIEDEIKNTKYNKATSQHIGRLKAKLAKIKDDMILRAIKSVGGGEGFAVKKSGDGTIVLVGFPSVGKSTLLNKLTGAQSETAAYAFTTLTVVPGLMEYKGAKIQILDIPGLIAGAAMGKGRGKEVIAVVRTADLIVILGDVFNAVHVDVLMQELYDSGIRINRPKPDITIKKTGGGGIRLNRVGAVKLGLEEVRAILAENKIMNADVLIRGSNVTQDDLVDAMQGNRLYIPAFIAINKVDLISEEQRKEVEEHMREKYGVDPIMISAHKGYHIQELQDAIYEHLGFVRIYMKPYGEDADMEEPMIMRKGSTIEDICHRLHRDFVDQFRYAKVWGTSVKHDAAKVGLKHVVEDNDIITIVTKL</sequence>
<accession>A0A644U6P9</accession>
<comment type="caution">
    <text evidence="5">The sequence shown here is derived from an EMBL/GenBank/DDBJ whole genome shotgun (WGS) entry which is preliminary data.</text>
</comment>
<feature type="domain" description="OBG-type G" evidence="3">
    <location>
        <begin position="86"/>
        <end position="316"/>
    </location>
</feature>
<dbReference type="CDD" id="cd01666">
    <property type="entry name" value="TGS_DRG"/>
    <property type="match status" value="1"/>
</dbReference>
<evidence type="ECO:0000313" key="5">
    <source>
        <dbReference type="EMBL" id="MPL74617.1"/>
    </source>
</evidence>
<keyword evidence="1" id="KW-0547">Nucleotide-binding</keyword>
<name>A0A644U6P9_9ZZZZ</name>
<dbReference type="InterPro" id="IPR027417">
    <property type="entry name" value="P-loop_NTPase"/>
</dbReference>
<dbReference type="PRINTS" id="PR00326">
    <property type="entry name" value="GTP1OBG"/>
</dbReference>
<keyword evidence="2" id="KW-0342">GTP-binding</keyword>
<evidence type="ECO:0000256" key="1">
    <source>
        <dbReference type="ARBA" id="ARBA00022741"/>
    </source>
</evidence>
<dbReference type="Pfam" id="PF02824">
    <property type="entry name" value="TGS"/>
    <property type="match status" value="1"/>
</dbReference>
<dbReference type="Gene3D" id="3.10.20.30">
    <property type="match status" value="1"/>
</dbReference>
<dbReference type="PROSITE" id="PS51710">
    <property type="entry name" value="G_OBG"/>
    <property type="match status" value="1"/>
</dbReference>
<dbReference type="InterPro" id="IPR012676">
    <property type="entry name" value="TGS-like"/>
</dbReference>
<proteinExistence type="predicted"/>
<dbReference type="GO" id="GO:0003924">
    <property type="term" value="F:GTPase activity"/>
    <property type="evidence" value="ECO:0007669"/>
    <property type="project" value="InterPro"/>
</dbReference>
<dbReference type="InterPro" id="IPR006073">
    <property type="entry name" value="GTP-bd"/>
</dbReference>
<dbReference type="AlphaFoldDB" id="A0A644U6P9"/>
<feature type="domain" description="TGS" evidence="4">
    <location>
        <begin position="316"/>
        <end position="391"/>
    </location>
</feature>
<dbReference type="EC" id="3.6.5.-" evidence="5"/>
<dbReference type="InterPro" id="IPR005225">
    <property type="entry name" value="Small_GTP-bd"/>
</dbReference>
<reference evidence="5" key="1">
    <citation type="submission" date="2019-08" db="EMBL/GenBank/DDBJ databases">
        <authorList>
            <person name="Kucharzyk K."/>
            <person name="Murdoch R.W."/>
            <person name="Higgins S."/>
            <person name="Loffler F."/>
        </authorList>
    </citation>
    <scope>NUCLEOTIDE SEQUENCE</scope>
</reference>
<dbReference type="SUPFAM" id="SSF81271">
    <property type="entry name" value="TGS-like"/>
    <property type="match status" value="1"/>
</dbReference>
<protein>
    <submittedName>
        <fullName evidence="5">GTPase Obg</fullName>
        <ecNumber evidence="5">3.6.5.-</ecNumber>
    </submittedName>
</protein>
<dbReference type="Pfam" id="PF01926">
    <property type="entry name" value="MMR_HSR1"/>
    <property type="match status" value="1"/>
</dbReference>
<dbReference type="FunFam" id="3.10.20.30:FF:000016">
    <property type="entry name" value="Developmentally-regulated GTP-binding protein 2"/>
    <property type="match status" value="1"/>
</dbReference>
<dbReference type="GO" id="GO:0005525">
    <property type="term" value="F:GTP binding"/>
    <property type="evidence" value="ECO:0007669"/>
    <property type="project" value="UniProtKB-KW"/>
</dbReference>
<dbReference type="InterPro" id="IPR031662">
    <property type="entry name" value="GTP-binding_2"/>
</dbReference>
<gene>
    <name evidence="5" type="primary">obg_11</name>
    <name evidence="5" type="ORF">SDC9_20433</name>
</gene>
<dbReference type="InterPro" id="IPR031167">
    <property type="entry name" value="G_OBG"/>
</dbReference>
<keyword evidence="5" id="KW-0378">Hydrolase</keyword>
<evidence type="ECO:0000259" key="4">
    <source>
        <dbReference type="PROSITE" id="PS51880"/>
    </source>
</evidence>
<dbReference type="SUPFAM" id="SSF52540">
    <property type="entry name" value="P-loop containing nucleoside triphosphate hydrolases"/>
    <property type="match status" value="1"/>
</dbReference>
<dbReference type="InterPro" id="IPR004095">
    <property type="entry name" value="TGS"/>
</dbReference>
<dbReference type="PROSITE" id="PS51880">
    <property type="entry name" value="TGS"/>
    <property type="match status" value="1"/>
</dbReference>
<dbReference type="InterPro" id="IPR012675">
    <property type="entry name" value="Beta-grasp_dom_sf"/>
</dbReference>
<dbReference type="EMBL" id="VSSQ01000081">
    <property type="protein sequence ID" value="MPL74617.1"/>
    <property type="molecule type" value="Genomic_DNA"/>
</dbReference>
<dbReference type="InterPro" id="IPR045001">
    <property type="entry name" value="DRG"/>
</dbReference>
<dbReference type="Gene3D" id="3.40.50.300">
    <property type="entry name" value="P-loop containing nucleotide triphosphate hydrolases"/>
    <property type="match status" value="2"/>
</dbReference>
<organism evidence="5">
    <name type="scientific">bioreactor metagenome</name>
    <dbReference type="NCBI Taxonomy" id="1076179"/>
    <lineage>
        <taxon>unclassified sequences</taxon>
        <taxon>metagenomes</taxon>
        <taxon>ecological metagenomes</taxon>
    </lineage>
</organism>
<dbReference type="CDD" id="cd01896">
    <property type="entry name" value="DRG"/>
    <property type="match status" value="1"/>
</dbReference>
<evidence type="ECO:0000256" key="2">
    <source>
        <dbReference type="ARBA" id="ARBA00023134"/>
    </source>
</evidence>
<evidence type="ECO:0000259" key="3">
    <source>
        <dbReference type="PROSITE" id="PS51710"/>
    </source>
</evidence>
<dbReference type="Pfam" id="PF16897">
    <property type="entry name" value="MMR_HSR1_Xtn"/>
    <property type="match status" value="1"/>
</dbReference>
<dbReference type="NCBIfam" id="TIGR00231">
    <property type="entry name" value="small_GTP"/>
    <property type="match status" value="1"/>
</dbReference>